<dbReference type="Proteomes" id="UP001596292">
    <property type="component" value="Unassembled WGS sequence"/>
</dbReference>
<protein>
    <submittedName>
        <fullName evidence="1">Uncharacterized protein</fullName>
    </submittedName>
</protein>
<sequence length="1066" mass="118462">MLTSDALGILTAISEGDLSREIPGALSQIQPFTPLAVELSQQLSGERLISLTELVASGRKVELTPTVICLLHQFANNARNANEKAVAISWFERVLEITPHDFNVRAALSEYMSAHEEPARLLRILSPAVDIFVERSAVYRDVLASFCRVALLEGDRNDIAVGLRAYERITDTRAAALIRQRVEHTLSSGDDASTNVSAPISKALRSLCEYDCLSALEAQLGQPFEPSERFATLVAKVARSALTENWRQAYRLAADLMRQVSDASPSVDATKIWRQEGLDARALDFREPVTERHFNDFTHALSSFHSAPSLPNLQKFWTSAARARSDLEAFRLVGPTGQRDTDEAEATSRREAYYARTQPSVADDGRNAATVWYFITWQDNVEQLVRQILAIYHPKNVYVVSIGGLRAPPSLSHLSILLSLPNFHLLYRPSVTWGGQKLFFHNLFEVLQAFSEQAEDPAWVQVLCHRSFPLVNQTKLRKELSDTGILKTFIGTRPSHAWQIEWPDDVVTDLDARFGRAMDEIFETGSSRNFRELIPDQWRQGGCRFNFGDEVHSSIGDSRTDAHDYAISAMSGDLRWPSLGRLTEFVDVATESGATYTRRMHPIVVEHISKVFRRHQMMTGDPFLLMNQRFVETVLTNDDAKELFAAMNPGFAPEMNFFDTVIATPAYGVSGEAGHVYHRNEQSQAATAVDIEPAAFAADAKKRYYMRKMLGEHSKDFIEYFNERASADWDARSYYLSGSVASPSSLPPSTFPSLDQAIVDRLLGRRCMLHNLHGVLLGVFFLMPGGVAQGEDGTEAARWAFNNGTLSVVWSWGAKNYRRMTTDGTSLVLVPAEVAEAANNWSLFLRFEIESICATDDMQSSIIDVPDLGIEVGQYEWVGSHLSEASALVSFDRQALEHYPTSAQRHLVTVHEARVAASGDTLCLASVDGFPTLIRLSNVWIADARIRCVFQVACADDHRAWEAAKPGSGQICFSRAHLVGAYRFQTLAGGMEVTLAEDGRLQDEAGRTVGGWFSLPGRILLFGLPGMRVAQAARLVIRDGRASISGWAWKNLKDLVSFSATPLPSR</sequence>
<gene>
    <name evidence="1" type="ORF">ACFQE0_25975</name>
</gene>
<accession>A0ABW2BTN7</accession>
<evidence type="ECO:0000313" key="1">
    <source>
        <dbReference type="EMBL" id="MFC6792701.1"/>
    </source>
</evidence>
<evidence type="ECO:0000313" key="2">
    <source>
        <dbReference type="Proteomes" id="UP001596292"/>
    </source>
</evidence>
<comment type="caution">
    <text evidence="1">The sequence shown here is derived from an EMBL/GenBank/DDBJ whole genome shotgun (WGS) entry which is preliminary data.</text>
</comment>
<dbReference type="RefSeq" id="WP_378974885.1">
    <property type="nucleotide sequence ID" value="NZ_JBHSWN010000001.1"/>
</dbReference>
<keyword evidence="2" id="KW-1185">Reference proteome</keyword>
<reference evidence="2" key="1">
    <citation type="journal article" date="2019" name="Int. J. Syst. Evol. Microbiol.">
        <title>The Global Catalogue of Microorganisms (GCM) 10K type strain sequencing project: providing services to taxonomists for standard genome sequencing and annotation.</title>
        <authorList>
            <consortium name="The Broad Institute Genomics Platform"/>
            <consortium name="The Broad Institute Genome Sequencing Center for Infectious Disease"/>
            <person name="Wu L."/>
            <person name="Ma J."/>
        </authorList>
    </citation>
    <scope>NUCLEOTIDE SEQUENCE [LARGE SCALE GENOMIC DNA]</scope>
    <source>
        <strain evidence="2">CCUG 48316</strain>
    </source>
</reference>
<name>A0ABW2BTN7_9HYPH</name>
<dbReference type="EMBL" id="JBHSWN010000001">
    <property type="protein sequence ID" value="MFC6792701.1"/>
    <property type="molecule type" value="Genomic_DNA"/>
</dbReference>
<proteinExistence type="predicted"/>
<organism evidence="1 2">
    <name type="scientific">Methylobacterium komagatae</name>
    <dbReference type="NCBI Taxonomy" id="374425"/>
    <lineage>
        <taxon>Bacteria</taxon>
        <taxon>Pseudomonadati</taxon>
        <taxon>Pseudomonadota</taxon>
        <taxon>Alphaproteobacteria</taxon>
        <taxon>Hyphomicrobiales</taxon>
        <taxon>Methylobacteriaceae</taxon>
        <taxon>Methylobacterium</taxon>
    </lineage>
</organism>